<keyword evidence="4" id="KW-0456">Lyase</keyword>
<comment type="caution">
    <text evidence="6">The sequence shown here is derived from an EMBL/GenBank/DDBJ whole genome shotgun (WGS) entry which is preliminary data.</text>
</comment>
<dbReference type="Gene3D" id="3.90.1590.10">
    <property type="entry name" value="glutathione-dependent formaldehyde- activating enzyme (gfa)"/>
    <property type="match status" value="1"/>
</dbReference>
<dbReference type="Proteomes" id="UP001221413">
    <property type="component" value="Unassembled WGS sequence"/>
</dbReference>
<dbReference type="GO" id="GO:0046872">
    <property type="term" value="F:metal ion binding"/>
    <property type="evidence" value="ECO:0007669"/>
    <property type="project" value="UniProtKB-KW"/>
</dbReference>
<comment type="similarity">
    <text evidence="1">Belongs to the Gfa family.</text>
</comment>
<dbReference type="PROSITE" id="PS51891">
    <property type="entry name" value="CENP_V_GFA"/>
    <property type="match status" value="1"/>
</dbReference>
<feature type="domain" description="CENP-V/GFA" evidence="5">
    <location>
        <begin position="61"/>
        <end position="178"/>
    </location>
</feature>
<evidence type="ECO:0000313" key="7">
    <source>
        <dbReference type="Proteomes" id="UP001221413"/>
    </source>
</evidence>
<dbReference type="InterPro" id="IPR011057">
    <property type="entry name" value="Mss4-like_sf"/>
</dbReference>
<gene>
    <name evidence="6" type="ORF">Dda_5037</name>
</gene>
<reference evidence="6" key="1">
    <citation type="submission" date="2023-01" db="EMBL/GenBank/DDBJ databases">
        <title>The chitinases involved in constricting ring structure development in the nematode-trapping fungus Drechslerella dactyloides.</title>
        <authorList>
            <person name="Wang R."/>
            <person name="Zhang L."/>
            <person name="Tang P."/>
            <person name="Li S."/>
            <person name="Liang L."/>
        </authorList>
    </citation>
    <scope>NUCLEOTIDE SEQUENCE</scope>
    <source>
        <strain evidence="6">YMF1.00031</strain>
    </source>
</reference>
<protein>
    <recommendedName>
        <fullName evidence="5">CENP-V/GFA domain-containing protein</fullName>
    </recommendedName>
</protein>
<dbReference type="Pfam" id="PF04828">
    <property type="entry name" value="GFA"/>
    <property type="match status" value="1"/>
</dbReference>
<name>A0AAD6IYU4_DREDA</name>
<keyword evidence="2" id="KW-0479">Metal-binding</keyword>
<dbReference type="AlphaFoldDB" id="A0AAD6IYU4"/>
<evidence type="ECO:0000256" key="4">
    <source>
        <dbReference type="ARBA" id="ARBA00023239"/>
    </source>
</evidence>
<accession>A0AAD6IYU4</accession>
<evidence type="ECO:0000259" key="5">
    <source>
        <dbReference type="PROSITE" id="PS51891"/>
    </source>
</evidence>
<evidence type="ECO:0000256" key="3">
    <source>
        <dbReference type="ARBA" id="ARBA00022833"/>
    </source>
</evidence>
<sequence>MAHPSGQQARLDRSPLSRLAAVAACLGRASSSRLSWKSIADGMDARRCPQPHLIYCNMPTTKGSCHCGQTEWEVTTEEAPAHVLCHCMACKKLSGGEYTLNIVVPSDDCKVTKGELSKYTYKGDSGNDVICYYCPNCTTHPWHHQTVQGNKYVVRSGLLEGASEFSTAAEVYGKDRWSFQPQVAHTFPVAPPS</sequence>
<evidence type="ECO:0000313" key="6">
    <source>
        <dbReference type="EMBL" id="KAJ6260807.1"/>
    </source>
</evidence>
<dbReference type="PANTHER" id="PTHR33337">
    <property type="entry name" value="GFA DOMAIN-CONTAINING PROTEIN"/>
    <property type="match status" value="1"/>
</dbReference>
<evidence type="ECO:0000256" key="1">
    <source>
        <dbReference type="ARBA" id="ARBA00005495"/>
    </source>
</evidence>
<keyword evidence="7" id="KW-1185">Reference proteome</keyword>
<keyword evidence="3" id="KW-0862">Zinc</keyword>
<dbReference type="GO" id="GO:0016846">
    <property type="term" value="F:carbon-sulfur lyase activity"/>
    <property type="evidence" value="ECO:0007669"/>
    <property type="project" value="InterPro"/>
</dbReference>
<dbReference type="SUPFAM" id="SSF51316">
    <property type="entry name" value="Mss4-like"/>
    <property type="match status" value="1"/>
</dbReference>
<proteinExistence type="inferred from homology"/>
<dbReference type="InterPro" id="IPR006913">
    <property type="entry name" value="CENP-V/GFA"/>
</dbReference>
<organism evidence="6 7">
    <name type="scientific">Drechslerella dactyloides</name>
    <name type="common">Nematode-trapping fungus</name>
    <name type="synonym">Arthrobotrys dactyloides</name>
    <dbReference type="NCBI Taxonomy" id="74499"/>
    <lineage>
        <taxon>Eukaryota</taxon>
        <taxon>Fungi</taxon>
        <taxon>Dikarya</taxon>
        <taxon>Ascomycota</taxon>
        <taxon>Pezizomycotina</taxon>
        <taxon>Orbiliomycetes</taxon>
        <taxon>Orbiliales</taxon>
        <taxon>Orbiliaceae</taxon>
        <taxon>Drechslerella</taxon>
    </lineage>
</organism>
<dbReference type="EMBL" id="JAQGDS010000005">
    <property type="protein sequence ID" value="KAJ6260807.1"/>
    <property type="molecule type" value="Genomic_DNA"/>
</dbReference>
<evidence type="ECO:0000256" key="2">
    <source>
        <dbReference type="ARBA" id="ARBA00022723"/>
    </source>
</evidence>
<dbReference type="PANTHER" id="PTHR33337:SF30">
    <property type="entry name" value="DUF636 DOMAIN PROTEIN (AFU_ORTHOLOGUE AFUA_1G03180)"/>
    <property type="match status" value="1"/>
</dbReference>